<dbReference type="SUPFAM" id="SSF53822">
    <property type="entry name" value="Periplasmic binding protein-like I"/>
    <property type="match status" value="1"/>
</dbReference>
<dbReference type="PROSITE" id="PS00356">
    <property type="entry name" value="HTH_LACI_1"/>
    <property type="match status" value="1"/>
</dbReference>
<gene>
    <name evidence="6" type="ORF">ABLG96_06680</name>
</gene>
<dbReference type="RefSeq" id="WP_353651410.1">
    <property type="nucleotide sequence ID" value="NZ_CP159218.1"/>
</dbReference>
<protein>
    <submittedName>
        <fullName evidence="6">LacI family DNA-binding transcriptional regulator</fullName>
    </submittedName>
</protein>
<evidence type="ECO:0000256" key="1">
    <source>
        <dbReference type="ARBA" id="ARBA00023015"/>
    </source>
</evidence>
<accession>A0AAU8DW17</accession>
<evidence type="ECO:0000256" key="4">
    <source>
        <dbReference type="SAM" id="MobiDB-lite"/>
    </source>
</evidence>
<evidence type="ECO:0000256" key="2">
    <source>
        <dbReference type="ARBA" id="ARBA00023125"/>
    </source>
</evidence>
<dbReference type="InterPro" id="IPR000843">
    <property type="entry name" value="HTH_LacI"/>
</dbReference>
<feature type="domain" description="HTH lacI-type" evidence="5">
    <location>
        <begin position="17"/>
        <end position="73"/>
    </location>
</feature>
<keyword evidence="3" id="KW-0804">Transcription</keyword>
<keyword evidence="2 6" id="KW-0238">DNA-binding</keyword>
<dbReference type="GO" id="GO:0000976">
    <property type="term" value="F:transcription cis-regulatory region binding"/>
    <property type="evidence" value="ECO:0007669"/>
    <property type="project" value="TreeGrafter"/>
</dbReference>
<evidence type="ECO:0000313" key="6">
    <source>
        <dbReference type="EMBL" id="XCG65806.1"/>
    </source>
</evidence>
<dbReference type="SUPFAM" id="SSF47413">
    <property type="entry name" value="lambda repressor-like DNA-binding domains"/>
    <property type="match status" value="1"/>
</dbReference>
<reference evidence="6" key="1">
    <citation type="submission" date="2024-05" db="EMBL/GenBank/DDBJ databases">
        <authorList>
            <person name="Cai S.Y."/>
            <person name="Jin L.M."/>
            <person name="Li H.R."/>
        </authorList>
    </citation>
    <scope>NUCLEOTIDE SEQUENCE</scope>
    <source>
        <strain evidence="6">A5-74</strain>
    </source>
</reference>
<dbReference type="InterPro" id="IPR028082">
    <property type="entry name" value="Peripla_BP_I"/>
</dbReference>
<dbReference type="PANTHER" id="PTHR30146">
    <property type="entry name" value="LACI-RELATED TRANSCRIPTIONAL REPRESSOR"/>
    <property type="match status" value="1"/>
</dbReference>
<proteinExistence type="predicted"/>
<evidence type="ECO:0000259" key="5">
    <source>
        <dbReference type="PROSITE" id="PS50932"/>
    </source>
</evidence>
<evidence type="ECO:0000256" key="3">
    <source>
        <dbReference type="ARBA" id="ARBA00023163"/>
    </source>
</evidence>
<name>A0AAU8DW17_9ACTN</name>
<dbReference type="PANTHER" id="PTHR30146:SF153">
    <property type="entry name" value="LACTOSE OPERON REPRESSOR"/>
    <property type="match status" value="1"/>
</dbReference>
<dbReference type="CDD" id="cd06267">
    <property type="entry name" value="PBP1_LacI_sugar_binding-like"/>
    <property type="match status" value="1"/>
</dbReference>
<feature type="region of interest" description="Disordered" evidence="4">
    <location>
        <begin position="360"/>
        <end position="383"/>
    </location>
</feature>
<dbReference type="SMART" id="SM00354">
    <property type="entry name" value="HTH_LACI"/>
    <property type="match status" value="1"/>
</dbReference>
<dbReference type="InterPro" id="IPR046335">
    <property type="entry name" value="LacI/GalR-like_sensor"/>
</dbReference>
<sequence>MLPPSSAAGRRADRSDATLADVAALAGVSLATASRALHATGGRTVRAVAAARVRAAAVELRYVPNAAARATARGRTDTVALIVHDIADPFTAALTGAVMDAASAHDLIVTIAATGGDPEIELRHLEQFRRQHARAVILAGSRFTDADSEVLLAAEIDAFSHSGGQVVVIGGPVPGLAHVPVVPIDEVDGAARLGAVLCTLGYRRFAVLAGPESLVSSEQRLAGFRRGVTEHGGTVPDEWVLSVQWSRDGGYVGMRELLDQGLDVTEVDAVFAVNDVMAIGAMAALAEHGYRVPEDVALAGFEDVPMLRDIRPSLTTVTLPAGEIARAAAHRALQEPVATDGSTPIEFSVSANTRSEPAVRLEVVVRSSTPDRRPGTEPGSGSR</sequence>
<dbReference type="Pfam" id="PF00356">
    <property type="entry name" value="LacI"/>
    <property type="match status" value="1"/>
</dbReference>
<dbReference type="GO" id="GO:0003700">
    <property type="term" value="F:DNA-binding transcription factor activity"/>
    <property type="evidence" value="ECO:0007669"/>
    <property type="project" value="TreeGrafter"/>
</dbReference>
<dbReference type="Gene3D" id="1.10.260.40">
    <property type="entry name" value="lambda repressor-like DNA-binding domains"/>
    <property type="match status" value="1"/>
</dbReference>
<dbReference type="Pfam" id="PF13377">
    <property type="entry name" value="Peripla_BP_3"/>
    <property type="match status" value="1"/>
</dbReference>
<organism evidence="6">
    <name type="scientific">Nakamurella sp. A5-74</name>
    <dbReference type="NCBI Taxonomy" id="3158264"/>
    <lineage>
        <taxon>Bacteria</taxon>
        <taxon>Bacillati</taxon>
        <taxon>Actinomycetota</taxon>
        <taxon>Actinomycetes</taxon>
        <taxon>Nakamurellales</taxon>
        <taxon>Nakamurellaceae</taxon>
        <taxon>Nakamurella</taxon>
    </lineage>
</organism>
<dbReference type="EMBL" id="CP159218">
    <property type="protein sequence ID" value="XCG65806.1"/>
    <property type="molecule type" value="Genomic_DNA"/>
</dbReference>
<keyword evidence="1" id="KW-0805">Transcription regulation</keyword>
<dbReference type="AlphaFoldDB" id="A0AAU8DW17"/>
<dbReference type="PROSITE" id="PS50932">
    <property type="entry name" value="HTH_LACI_2"/>
    <property type="match status" value="1"/>
</dbReference>
<dbReference type="Gene3D" id="3.40.50.2300">
    <property type="match status" value="2"/>
</dbReference>
<dbReference type="InterPro" id="IPR010982">
    <property type="entry name" value="Lambda_DNA-bd_dom_sf"/>
</dbReference>